<dbReference type="Gene3D" id="1.20.210.10">
    <property type="entry name" value="Cytochrome c oxidase-like, subunit I domain"/>
    <property type="match status" value="1"/>
</dbReference>
<keyword evidence="13 18" id="KW-0186">Copper</keyword>
<evidence type="ECO:0000256" key="15">
    <source>
        <dbReference type="ARBA" id="ARBA00025218"/>
    </source>
</evidence>
<evidence type="ECO:0000256" key="6">
    <source>
        <dbReference type="ARBA" id="ARBA00022660"/>
    </source>
</evidence>
<evidence type="ECO:0000256" key="5">
    <source>
        <dbReference type="ARBA" id="ARBA00022617"/>
    </source>
</evidence>
<keyword evidence="7 17" id="KW-0812">Transmembrane</keyword>
<feature type="region of interest" description="Disordered" evidence="19">
    <location>
        <begin position="619"/>
        <end position="638"/>
    </location>
</feature>
<dbReference type="InterPro" id="IPR000883">
    <property type="entry name" value="Cyt_C_Oxase_1"/>
</dbReference>
<feature type="transmembrane region" description="Helical" evidence="18">
    <location>
        <begin position="189"/>
        <end position="208"/>
    </location>
</feature>
<keyword evidence="9" id="KW-1278">Translocase</keyword>
<evidence type="ECO:0000256" key="7">
    <source>
        <dbReference type="ARBA" id="ARBA00022692"/>
    </source>
</evidence>
<feature type="transmembrane region" description="Helical" evidence="18">
    <location>
        <begin position="501"/>
        <end position="520"/>
    </location>
</feature>
<dbReference type="PROSITE" id="PS00077">
    <property type="entry name" value="COX1_CUB"/>
    <property type="match status" value="1"/>
</dbReference>
<keyword evidence="22" id="KW-1185">Reference proteome</keyword>
<keyword evidence="18" id="KW-1003">Cell membrane</keyword>
<keyword evidence="4 17" id="KW-0813">Transport</keyword>
<dbReference type="UniPathway" id="UPA00705"/>
<feature type="transmembrane region" description="Helical" evidence="18">
    <location>
        <begin position="395"/>
        <end position="418"/>
    </location>
</feature>
<dbReference type="GO" id="GO:0020037">
    <property type="term" value="F:heme binding"/>
    <property type="evidence" value="ECO:0007669"/>
    <property type="project" value="InterPro"/>
</dbReference>
<comment type="pathway">
    <text evidence="2 18">Energy metabolism; oxidative phosphorylation.</text>
</comment>
<feature type="transmembrane region" description="Helical" evidence="18">
    <location>
        <begin position="540"/>
        <end position="562"/>
    </location>
</feature>
<dbReference type="PATRIC" id="fig|1173027.3.peg.4790"/>
<feature type="transmembrane region" description="Helical" evidence="18">
    <location>
        <begin position="430"/>
        <end position="451"/>
    </location>
</feature>
<sequence>MAEISDQLMKEPKVEGISLSTFCLLPPAFCLLVLVRSLTFIAFSSIHLLFFPFCPLPPAFYLPPQNKQTMTNISLEPIKGVRGQPYPGAPDNWKRFFTFSTDHKVIGIQYIVTSFFFFLIGGLLSMVMRGELITPDADLVDRTVYNALFTMHGSIMLFMWTFPVLVGLGNYLVPLMIGARDMAFPRLNAVSFWMVPVVGILMLASFLVPGGPSQSGWWAYPPVSLQNPTGNLINGQVLWILAVAISGVSSIMGAVNFVTTIFRMRAPGMTWFKTPAFVWSVLAAQLIQLYGLPALTGGAVMLLLDITIGTSFFAPDRGGNPILYQHFFWFYSHPAVYVMVLPVFGIFSEVLPVHARKPLFGYRVIAASSILITIISAFVWVHHMFASATPGWMRMFFMVTTMLVGVPSGIKVFGWVATIWGGKIRFTTPMLFALGGISNWLFAGITGIFLASVPIDIHVNNTYFVVGHFHYVLYGAIVMGIYAGIYHWFPKMTGRMYYEGLGKLHFALTYLGTALTFLPMHPAGLMGMPRRVASYDLEFAYWNVLASLGGFLLGLSTLPFILNMVSSWIRGDKVGNNPWRAYGLEWLTSSPPTVENFEETPIVVSRPYGYGSNEPLVGNVPNPGLTEFPESFTQEQTS</sequence>
<evidence type="ECO:0000256" key="13">
    <source>
        <dbReference type="ARBA" id="ARBA00023008"/>
    </source>
</evidence>
<dbReference type="InterPro" id="IPR023615">
    <property type="entry name" value="Cyt_c_Oxase_su1_BS"/>
</dbReference>
<feature type="transmembrane region" description="Helical" evidence="18">
    <location>
        <begin position="147"/>
        <end position="168"/>
    </location>
</feature>
<feature type="transmembrane region" description="Helical" evidence="18">
    <location>
        <begin position="41"/>
        <end position="62"/>
    </location>
</feature>
<evidence type="ECO:0000256" key="17">
    <source>
        <dbReference type="RuleBase" id="RU000370"/>
    </source>
</evidence>
<dbReference type="InterPro" id="IPR014241">
    <property type="entry name" value="Cyt_c_oxidase_su1_bac"/>
</dbReference>
<dbReference type="PRINTS" id="PR01165">
    <property type="entry name" value="CYCOXIDASEI"/>
</dbReference>
<keyword evidence="6 17" id="KW-0679">Respiratory chain</keyword>
<dbReference type="InterPro" id="IPR036927">
    <property type="entry name" value="Cyt_c_oxase-like_su1_sf"/>
</dbReference>
<comment type="subcellular location">
    <subcellularLocation>
        <location evidence="18">Cell membrane</location>
        <topology evidence="18">Multi-pass membrane protein</topology>
    </subcellularLocation>
    <subcellularLocation>
        <location evidence="1">Membrane</location>
        <topology evidence="1">Multi-pass membrane protein</topology>
    </subcellularLocation>
</comment>
<dbReference type="PROSITE" id="PS50855">
    <property type="entry name" value="COX1"/>
    <property type="match status" value="1"/>
</dbReference>
<keyword evidence="10 17" id="KW-0249">Electron transport</keyword>
<comment type="catalytic activity">
    <reaction evidence="16 18">
        <text>4 Fe(II)-[cytochrome c] + O2 + 8 H(+)(in) = 4 Fe(III)-[cytochrome c] + 2 H2O + 4 H(+)(out)</text>
        <dbReference type="Rhea" id="RHEA:11436"/>
        <dbReference type="Rhea" id="RHEA-COMP:10350"/>
        <dbReference type="Rhea" id="RHEA-COMP:14399"/>
        <dbReference type="ChEBI" id="CHEBI:15377"/>
        <dbReference type="ChEBI" id="CHEBI:15378"/>
        <dbReference type="ChEBI" id="CHEBI:15379"/>
        <dbReference type="ChEBI" id="CHEBI:29033"/>
        <dbReference type="ChEBI" id="CHEBI:29034"/>
        <dbReference type="EC" id="7.1.1.9"/>
    </reaction>
</comment>
<name>K9WKI9_9CYAN</name>
<dbReference type="GO" id="GO:0015990">
    <property type="term" value="P:electron transport coupled proton transport"/>
    <property type="evidence" value="ECO:0007669"/>
    <property type="project" value="InterPro"/>
</dbReference>
<dbReference type="PANTHER" id="PTHR10422">
    <property type="entry name" value="CYTOCHROME C OXIDASE SUBUNIT 1"/>
    <property type="match status" value="1"/>
</dbReference>
<dbReference type="GO" id="GO:0022904">
    <property type="term" value="P:respiratory electron transport chain"/>
    <property type="evidence" value="ECO:0007669"/>
    <property type="project" value="TreeGrafter"/>
</dbReference>
<organism evidence="21 22">
    <name type="scientific">Allocoleopsis franciscana PCC 7113</name>
    <dbReference type="NCBI Taxonomy" id="1173027"/>
    <lineage>
        <taxon>Bacteria</taxon>
        <taxon>Bacillati</taxon>
        <taxon>Cyanobacteriota</taxon>
        <taxon>Cyanophyceae</taxon>
        <taxon>Coleofasciculales</taxon>
        <taxon>Coleofasciculaceae</taxon>
        <taxon>Allocoleopsis</taxon>
        <taxon>Allocoleopsis franciscana</taxon>
    </lineage>
</organism>
<dbReference type="GO" id="GO:0046872">
    <property type="term" value="F:metal ion binding"/>
    <property type="evidence" value="ECO:0007669"/>
    <property type="project" value="UniProtKB-KW"/>
</dbReference>
<feature type="transmembrane region" description="Helical" evidence="18">
    <location>
        <begin position="471"/>
        <end position="489"/>
    </location>
</feature>
<keyword evidence="11 18" id="KW-1133">Transmembrane helix</keyword>
<keyword evidence="14 18" id="KW-0472">Membrane</keyword>
<comment type="function">
    <text evidence="15 18">Cytochrome c oxidase is the component of the respiratory chain that catalyzes the reduction of oxygen to water. Subunits 1-3 form the functional core of the enzyme complex. CO I is the catalytic subunit of the enzyme. Electrons originating in cytochrome c are transferred via the copper A center of subunit 2 and heme A of subunit 1 to the bimetallic center formed by heme A3 and copper B.</text>
</comment>
<dbReference type="SUPFAM" id="SSF81442">
    <property type="entry name" value="Cytochrome c oxidase subunit I-like"/>
    <property type="match status" value="1"/>
</dbReference>
<evidence type="ECO:0000256" key="11">
    <source>
        <dbReference type="ARBA" id="ARBA00022989"/>
    </source>
</evidence>
<evidence type="ECO:0000256" key="10">
    <source>
        <dbReference type="ARBA" id="ARBA00022982"/>
    </source>
</evidence>
<dbReference type="HOGENOM" id="CLU_011899_7_1_3"/>
<feature type="transmembrane region" description="Helical" evidence="18">
    <location>
        <begin position="328"/>
        <end position="348"/>
    </location>
</feature>
<evidence type="ECO:0000256" key="2">
    <source>
        <dbReference type="ARBA" id="ARBA00004673"/>
    </source>
</evidence>
<dbReference type="PANTHER" id="PTHR10422:SF18">
    <property type="entry name" value="CYTOCHROME C OXIDASE SUBUNIT 1"/>
    <property type="match status" value="1"/>
</dbReference>
<evidence type="ECO:0000256" key="14">
    <source>
        <dbReference type="ARBA" id="ARBA00023136"/>
    </source>
</evidence>
<proteinExistence type="inferred from homology"/>
<evidence type="ECO:0000259" key="20">
    <source>
        <dbReference type="PROSITE" id="PS50855"/>
    </source>
</evidence>
<evidence type="ECO:0000256" key="12">
    <source>
        <dbReference type="ARBA" id="ARBA00023004"/>
    </source>
</evidence>
<evidence type="ECO:0000256" key="18">
    <source>
        <dbReference type="RuleBase" id="RU363061"/>
    </source>
</evidence>
<feature type="transmembrane region" description="Helical" evidence="18">
    <location>
        <begin position="237"/>
        <end position="264"/>
    </location>
</feature>
<dbReference type="KEGG" id="mic:Mic7113_4335"/>
<feature type="transmembrane region" description="Helical" evidence="18">
    <location>
        <begin position="360"/>
        <end position="383"/>
    </location>
</feature>
<dbReference type="GO" id="GO:0005886">
    <property type="term" value="C:plasma membrane"/>
    <property type="evidence" value="ECO:0007669"/>
    <property type="project" value="UniProtKB-SubCell"/>
</dbReference>
<evidence type="ECO:0000313" key="22">
    <source>
        <dbReference type="Proteomes" id="UP000010471"/>
    </source>
</evidence>
<feature type="transmembrane region" description="Helical" evidence="18">
    <location>
        <begin position="16"/>
        <end position="35"/>
    </location>
</feature>
<reference evidence="21 22" key="1">
    <citation type="submission" date="2012-06" db="EMBL/GenBank/DDBJ databases">
        <title>Finished chromosome of genome of Microcoleus sp. PCC 7113.</title>
        <authorList>
            <consortium name="US DOE Joint Genome Institute"/>
            <person name="Gugger M."/>
            <person name="Coursin T."/>
            <person name="Rippka R."/>
            <person name="Tandeau De Marsac N."/>
            <person name="Huntemann M."/>
            <person name="Wei C.-L."/>
            <person name="Han J."/>
            <person name="Detter J.C."/>
            <person name="Han C."/>
            <person name="Tapia R."/>
            <person name="Chen A."/>
            <person name="Kyrpides N."/>
            <person name="Mavromatis K."/>
            <person name="Markowitz V."/>
            <person name="Szeto E."/>
            <person name="Ivanova N."/>
            <person name="Pagani I."/>
            <person name="Pati A."/>
            <person name="Goodwin L."/>
            <person name="Nordberg H.P."/>
            <person name="Cantor M.N."/>
            <person name="Hua S.X."/>
            <person name="Woyke T."/>
            <person name="Kerfeld C.A."/>
        </authorList>
    </citation>
    <scope>NUCLEOTIDE SEQUENCE [LARGE SCALE GENOMIC DNA]</scope>
    <source>
        <strain evidence="21 22">PCC 7113</strain>
    </source>
</reference>
<evidence type="ECO:0000313" key="21">
    <source>
        <dbReference type="EMBL" id="AFZ20032.1"/>
    </source>
</evidence>
<evidence type="ECO:0000256" key="1">
    <source>
        <dbReference type="ARBA" id="ARBA00004141"/>
    </source>
</evidence>
<dbReference type="GO" id="GO:0006119">
    <property type="term" value="P:oxidative phosphorylation"/>
    <property type="evidence" value="ECO:0007669"/>
    <property type="project" value="UniProtKB-UniPathway"/>
</dbReference>
<keyword evidence="12 18" id="KW-0408">Iron</keyword>
<accession>K9WKI9</accession>
<dbReference type="Pfam" id="PF00115">
    <property type="entry name" value="COX1"/>
    <property type="match status" value="1"/>
</dbReference>
<protein>
    <recommendedName>
        <fullName evidence="18">Cytochrome c oxidase subunit 1</fullName>
        <ecNumber evidence="18">7.1.1.9</ecNumber>
    </recommendedName>
</protein>
<dbReference type="EC" id="7.1.1.9" evidence="18"/>
<feature type="domain" description="Cytochrome oxidase subunit I profile" evidence="20">
    <location>
        <begin position="93"/>
        <end position="604"/>
    </location>
</feature>
<evidence type="ECO:0000256" key="16">
    <source>
        <dbReference type="ARBA" id="ARBA00047816"/>
    </source>
</evidence>
<dbReference type="EMBL" id="CP003630">
    <property type="protein sequence ID" value="AFZ20032.1"/>
    <property type="molecule type" value="Genomic_DNA"/>
</dbReference>
<feature type="transmembrane region" description="Helical" evidence="18">
    <location>
        <begin position="276"/>
        <end position="308"/>
    </location>
</feature>
<dbReference type="AlphaFoldDB" id="K9WKI9"/>
<dbReference type="NCBIfam" id="TIGR02891">
    <property type="entry name" value="CtaD_CoxA"/>
    <property type="match status" value="1"/>
</dbReference>
<dbReference type="STRING" id="1173027.Mic7113_4335"/>
<dbReference type="GO" id="GO:0004129">
    <property type="term" value="F:cytochrome-c oxidase activity"/>
    <property type="evidence" value="ECO:0007669"/>
    <property type="project" value="UniProtKB-EC"/>
</dbReference>
<feature type="transmembrane region" description="Helical" evidence="18">
    <location>
        <begin position="105"/>
        <end position="127"/>
    </location>
</feature>
<evidence type="ECO:0000256" key="9">
    <source>
        <dbReference type="ARBA" id="ARBA00022967"/>
    </source>
</evidence>
<keyword evidence="5 17" id="KW-0349">Heme</keyword>
<evidence type="ECO:0000256" key="19">
    <source>
        <dbReference type="SAM" id="MobiDB-lite"/>
    </source>
</evidence>
<dbReference type="Proteomes" id="UP000010471">
    <property type="component" value="Chromosome"/>
</dbReference>
<evidence type="ECO:0000256" key="4">
    <source>
        <dbReference type="ARBA" id="ARBA00022448"/>
    </source>
</evidence>
<evidence type="ECO:0000256" key="3">
    <source>
        <dbReference type="ARBA" id="ARBA00009578"/>
    </source>
</evidence>
<evidence type="ECO:0000256" key="8">
    <source>
        <dbReference type="ARBA" id="ARBA00022723"/>
    </source>
</evidence>
<dbReference type="InterPro" id="IPR023616">
    <property type="entry name" value="Cyt_c_oxase-like_su1_dom"/>
</dbReference>
<comment type="similarity">
    <text evidence="3 17">Belongs to the heme-copper respiratory oxidase family.</text>
</comment>
<gene>
    <name evidence="21" type="ORF">Mic7113_4335</name>
</gene>
<keyword evidence="8 18" id="KW-0479">Metal-binding</keyword>
<dbReference type="eggNOG" id="COG0843">
    <property type="taxonomic scope" value="Bacteria"/>
</dbReference>